<dbReference type="EMBL" id="JAULSN010000002">
    <property type="protein sequence ID" value="KAK3379486.1"/>
    <property type="molecule type" value="Genomic_DNA"/>
</dbReference>
<evidence type="ECO:0000313" key="3">
    <source>
        <dbReference type="Proteomes" id="UP001287356"/>
    </source>
</evidence>
<protein>
    <submittedName>
        <fullName evidence="2">Uncharacterized protein</fullName>
    </submittedName>
</protein>
<evidence type="ECO:0000256" key="1">
    <source>
        <dbReference type="SAM" id="Phobius"/>
    </source>
</evidence>
<evidence type="ECO:0000313" key="2">
    <source>
        <dbReference type="EMBL" id="KAK3379486.1"/>
    </source>
</evidence>
<feature type="transmembrane region" description="Helical" evidence="1">
    <location>
        <begin position="82"/>
        <end position="99"/>
    </location>
</feature>
<dbReference type="AlphaFoldDB" id="A0AAE0KNP0"/>
<sequence length="142" mass="16409">MGQVFGGRLLDNHIHNSLGGAYISLFFLFFSPPVWLASERWNFFLSPGYHYRREFGRKFLLIFFFLLTSIWLGPGAGETDCIWSMGRVYIQFSFSLSFFGPKRKRSNAPARHSPGQKPFLGFLSLLFPFFIFLFIIFPGETA</sequence>
<feature type="transmembrane region" description="Helical" evidence="1">
    <location>
        <begin position="59"/>
        <end position="76"/>
    </location>
</feature>
<keyword evidence="1" id="KW-1133">Transmembrane helix</keyword>
<accession>A0AAE0KNP0</accession>
<keyword evidence="1" id="KW-0812">Transmembrane</keyword>
<feature type="transmembrane region" description="Helical" evidence="1">
    <location>
        <begin position="119"/>
        <end position="137"/>
    </location>
</feature>
<comment type="caution">
    <text evidence="2">The sequence shown here is derived from an EMBL/GenBank/DDBJ whole genome shotgun (WGS) entry which is preliminary data.</text>
</comment>
<reference evidence="2" key="1">
    <citation type="journal article" date="2023" name="Mol. Phylogenet. Evol.">
        <title>Genome-scale phylogeny and comparative genomics of the fungal order Sordariales.</title>
        <authorList>
            <person name="Hensen N."/>
            <person name="Bonometti L."/>
            <person name="Westerberg I."/>
            <person name="Brannstrom I.O."/>
            <person name="Guillou S."/>
            <person name="Cros-Aarteil S."/>
            <person name="Calhoun S."/>
            <person name="Haridas S."/>
            <person name="Kuo A."/>
            <person name="Mondo S."/>
            <person name="Pangilinan J."/>
            <person name="Riley R."/>
            <person name="LaButti K."/>
            <person name="Andreopoulos B."/>
            <person name="Lipzen A."/>
            <person name="Chen C."/>
            <person name="Yan M."/>
            <person name="Daum C."/>
            <person name="Ng V."/>
            <person name="Clum A."/>
            <person name="Steindorff A."/>
            <person name="Ohm R.A."/>
            <person name="Martin F."/>
            <person name="Silar P."/>
            <person name="Natvig D.O."/>
            <person name="Lalanne C."/>
            <person name="Gautier V."/>
            <person name="Ament-Velasquez S.L."/>
            <person name="Kruys A."/>
            <person name="Hutchinson M.I."/>
            <person name="Powell A.J."/>
            <person name="Barry K."/>
            <person name="Miller A.N."/>
            <person name="Grigoriev I.V."/>
            <person name="Debuchy R."/>
            <person name="Gladieux P."/>
            <person name="Hiltunen Thoren M."/>
            <person name="Johannesson H."/>
        </authorList>
    </citation>
    <scope>NUCLEOTIDE SEQUENCE</scope>
    <source>
        <strain evidence="2">CBS 958.72</strain>
    </source>
</reference>
<keyword evidence="3" id="KW-1185">Reference proteome</keyword>
<organism evidence="2 3">
    <name type="scientific">Lasiosphaeria ovina</name>
    <dbReference type="NCBI Taxonomy" id="92902"/>
    <lineage>
        <taxon>Eukaryota</taxon>
        <taxon>Fungi</taxon>
        <taxon>Dikarya</taxon>
        <taxon>Ascomycota</taxon>
        <taxon>Pezizomycotina</taxon>
        <taxon>Sordariomycetes</taxon>
        <taxon>Sordariomycetidae</taxon>
        <taxon>Sordariales</taxon>
        <taxon>Lasiosphaeriaceae</taxon>
        <taxon>Lasiosphaeria</taxon>
    </lineage>
</organism>
<dbReference type="Proteomes" id="UP001287356">
    <property type="component" value="Unassembled WGS sequence"/>
</dbReference>
<reference evidence="2" key="2">
    <citation type="submission" date="2023-06" db="EMBL/GenBank/DDBJ databases">
        <authorList>
            <consortium name="Lawrence Berkeley National Laboratory"/>
            <person name="Haridas S."/>
            <person name="Hensen N."/>
            <person name="Bonometti L."/>
            <person name="Westerberg I."/>
            <person name="Brannstrom I.O."/>
            <person name="Guillou S."/>
            <person name="Cros-Aarteil S."/>
            <person name="Calhoun S."/>
            <person name="Kuo A."/>
            <person name="Mondo S."/>
            <person name="Pangilinan J."/>
            <person name="Riley R."/>
            <person name="Labutti K."/>
            <person name="Andreopoulos B."/>
            <person name="Lipzen A."/>
            <person name="Chen C."/>
            <person name="Yanf M."/>
            <person name="Daum C."/>
            <person name="Ng V."/>
            <person name="Clum A."/>
            <person name="Steindorff A."/>
            <person name="Ohm R."/>
            <person name="Martin F."/>
            <person name="Silar P."/>
            <person name="Natvig D."/>
            <person name="Lalanne C."/>
            <person name="Gautier V."/>
            <person name="Ament-Velasquez S.L."/>
            <person name="Kruys A."/>
            <person name="Hutchinson M.I."/>
            <person name="Powell A.J."/>
            <person name="Barry K."/>
            <person name="Miller A.N."/>
            <person name="Grigoriev I.V."/>
            <person name="Debuchy R."/>
            <person name="Gladieux P."/>
            <person name="Thoren M.H."/>
            <person name="Johannesson H."/>
        </authorList>
    </citation>
    <scope>NUCLEOTIDE SEQUENCE</scope>
    <source>
        <strain evidence="2">CBS 958.72</strain>
    </source>
</reference>
<gene>
    <name evidence="2" type="ORF">B0T24DRAFT_158514</name>
</gene>
<keyword evidence="1" id="KW-0472">Membrane</keyword>
<name>A0AAE0KNP0_9PEZI</name>
<proteinExistence type="predicted"/>
<feature type="transmembrane region" description="Helical" evidence="1">
    <location>
        <begin position="20"/>
        <end position="38"/>
    </location>
</feature>